<evidence type="ECO:0000256" key="1">
    <source>
        <dbReference type="ARBA" id="ARBA00023015"/>
    </source>
</evidence>
<dbReference type="InterPro" id="IPR036390">
    <property type="entry name" value="WH_DNA-bd_sf"/>
</dbReference>
<evidence type="ECO:0000259" key="4">
    <source>
        <dbReference type="PROSITE" id="PS50949"/>
    </source>
</evidence>
<dbReference type="SUPFAM" id="SSF46785">
    <property type="entry name" value="Winged helix' DNA-binding domain"/>
    <property type="match status" value="1"/>
</dbReference>
<evidence type="ECO:0000313" key="5">
    <source>
        <dbReference type="EMBL" id="MCF4142449.1"/>
    </source>
</evidence>
<keyword evidence="1" id="KW-0805">Transcription regulation</keyword>
<dbReference type="Proteomes" id="UP001200430">
    <property type="component" value="Unassembled WGS sequence"/>
</dbReference>
<dbReference type="RefSeq" id="WP_236099176.1">
    <property type="nucleotide sequence ID" value="NZ_JAKGUD010000005.1"/>
</dbReference>
<dbReference type="InterPro" id="IPR000524">
    <property type="entry name" value="Tscrpt_reg_HTH_GntR"/>
</dbReference>
<dbReference type="Gene3D" id="1.20.120.530">
    <property type="entry name" value="GntR ligand-binding domain-like"/>
    <property type="match status" value="1"/>
</dbReference>
<dbReference type="InterPro" id="IPR036388">
    <property type="entry name" value="WH-like_DNA-bd_sf"/>
</dbReference>
<keyword evidence="2" id="KW-0238">DNA-binding</keyword>
<dbReference type="Pfam" id="PF00392">
    <property type="entry name" value="GntR"/>
    <property type="match status" value="1"/>
</dbReference>
<keyword evidence="6" id="KW-1185">Reference proteome</keyword>
<dbReference type="EMBL" id="JAKGUD010000005">
    <property type="protein sequence ID" value="MCF4142449.1"/>
    <property type="molecule type" value="Genomic_DNA"/>
</dbReference>
<evidence type="ECO:0000256" key="3">
    <source>
        <dbReference type="ARBA" id="ARBA00023163"/>
    </source>
</evidence>
<organism evidence="5 6">
    <name type="scientific">Dethiosulfovibrio marinus</name>
    <dbReference type="NCBI Taxonomy" id="133532"/>
    <lineage>
        <taxon>Bacteria</taxon>
        <taxon>Thermotogati</taxon>
        <taxon>Synergistota</taxon>
        <taxon>Synergistia</taxon>
        <taxon>Synergistales</taxon>
        <taxon>Dethiosulfovibrionaceae</taxon>
        <taxon>Dethiosulfovibrio</taxon>
    </lineage>
</organism>
<evidence type="ECO:0000313" key="6">
    <source>
        <dbReference type="Proteomes" id="UP001200430"/>
    </source>
</evidence>
<proteinExistence type="predicted"/>
<dbReference type="Gene3D" id="1.10.10.10">
    <property type="entry name" value="Winged helix-like DNA-binding domain superfamily/Winged helix DNA-binding domain"/>
    <property type="match status" value="1"/>
</dbReference>
<keyword evidence="3" id="KW-0804">Transcription</keyword>
<reference evidence="5 6" key="1">
    <citation type="submission" date="2022-01" db="EMBL/GenBank/DDBJ databases">
        <title>Dethiosulfovibrio faecalis sp. nov., a novel proteolytic, non-sulfur-reducing bacterium isolated from a marine aquaculture solid waste bioreactor.</title>
        <authorList>
            <person name="Grabowski S."/>
            <person name="Apolinario E."/>
            <person name="Schneider N."/>
            <person name="Marshall C.W."/>
            <person name="Sowers K.R."/>
        </authorList>
    </citation>
    <scope>NUCLEOTIDE SEQUENCE [LARGE SCALE GENOMIC DNA]</scope>
    <source>
        <strain evidence="5 6">DSM 12537</strain>
    </source>
</reference>
<evidence type="ECO:0000256" key="2">
    <source>
        <dbReference type="ARBA" id="ARBA00023125"/>
    </source>
</evidence>
<accession>A0ABS9EP40</accession>
<dbReference type="PANTHER" id="PTHR43537:SF24">
    <property type="entry name" value="GLUCONATE OPERON TRANSCRIPTIONAL REPRESSOR"/>
    <property type="match status" value="1"/>
</dbReference>
<dbReference type="SMART" id="SM00895">
    <property type="entry name" value="FCD"/>
    <property type="match status" value="1"/>
</dbReference>
<dbReference type="PANTHER" id="PTHR43537">
    <property type="entry name" value="TRANSCRIPTIONAL REGULATOR, GNTR FAMILY"/>
    <property type="match status" value="1"/>
</dbReference>
<dbReference type="Pfam" id="PF07729">
    <property type="entry name" value="FCD"/>
    <property type="match status" value="1"/>
</dbReference>
<dbReference type="InterPro" id="IPR011711">
    <property type="entry name" value="GntR_C"/>
</dbReference>
<dbReference type="InterPro" id="IPR008920">
    <property type="entry name" value="TF_FadR/GntR_C"/>
</dbReference>
<sequence length="245" mass="27715">MIWPSASDGDFSTSSQAVLDYILDRIEDLRLMPGEPIYETALASELNMGRTGIRQALTFLVGTGFLESESGKRGYRIPALSAQDMEDVFFMRALLEGEAASLAARKATLDDVAYLRELNEKEESFALSDLPREYRTINLEFHCSIVRIAGNSYLERAFHPIFWRSRLYIMYVGSFQPLKAPADSGQTNTPMEHRKIIDAIENRDQEKARSSALDHIRDTRAFRLSLDGDRAARVLSGRIRAEEID</sequence>
<name>A0ABS9EP40_9BACT</name>
<dbReference type="SMART" id="SM00345">
    <property type="entry name" value="HTH_GNTR"/>
    <property type="match status" value="1"/>
</dbReference>
<gene>
    <name evidence="5" type="ORF">L2W38_06445</name>
</gene>
<comment type="caution">
    <text evidence="5">The sequence shown here is derived from an EMBL/GenBank/DDBJ whole genome shotgun (WGS) entry which is preliminary data.</text>
</comment>
<protein>
    <submittedName>
        <fullName evidence="5">GntR family transcriptional regulator</fullName>
    </submittedName>
</protein>
<feature type="domain" description="HTH gntR-type" evidence="4">
    <location>
        <begin position="12"/>
        <end position="80"/>
    </location>
</feature>
<dbReference type="PROSITE" id="PS50949">
    <property type="entry name" value="HTH_GNTR"/>
    <property type="match status" value="1"/>
</dbReference>
<dbReference type="SUPFAM" id="SSF48008">
    <property type="entry name" value="GntR ligand-binding domain-like"/>
    <property type="match status" value="1"/>
</dbReference>